<accession>A0A6J4S2N9</accession>
<keyword evidence="3 4" id="KW-0732">Signal</keyword>
<dbReference type="SUPFAM" id="SSF53850">
    <property type="entry name" value="Periplasmic binding protein-like II"/>
    <property type="match status" value="1"/>
</dbReference>
<evidence type="ECO:0000259" key="5">
    <source>
        <dbReference type="Pfam" id="PF12849"/>
    </source>
</evidence>
<organism evidence="6">
    <name type="scientific">uncultured Solirubrobacterales bacterium</name>
    <dbReference type="NCBI Taxonomy" id="768556"/>
    <lineage>
        <taxon>Bacteria</taxon>
        <taxon>Bacillati</taxon>
        <taxon>Actinomycetota</taxon>
        <taxon>Thermoleophilia</taxon>
        <taxon>Solirubrobacterales</taxon>
        <taxon>environmental samples</taxon>
    </lineage>
</organism>
<dbReference type="Gene3D" id="3.40.190.10">
    <property type="entry name" value="Periplasmic binding protein-like II"/>
    <property type="match status" value="2"/>
</dbReference>
<dbReference type="InterPro" id="IPR050811">
    <property type="entry name" value="Phosphate_ABC_transporter"/>
</dbReference>
<evidence type="ECO:0000256" key="2">
    <source>
        <dbReference type="ARBA" id="ARBA00022448"/>
    </source>
</evidence>
<dbReference type="InterPro" id="IPR024370">
    <property type="entry name" value="PBP_domain"/>
</dbReference>
<keyword evidence="4" id="KW-0592">Phosphate transport</keyword>
<dbReference type="GO" id="GO:0006817">
    <property type="term" value="P:phosphate ion transport"/>
    <property type="evidence" value="ECO:0007669"/>
    <property type="project" value="UniProtKB-UniRule"/>
</dbReference>
<dbReference type="InterPro" id="IPR011862">
    <property type="entry name" value="Phos-bd"/>
</dbReference>
<feature type="domain" description="PBP" evidence="5">
    <location>
        <begin position="35"/>
        <end position="283"/>
    </location>
</feature>
<protein>
    <recommendedName>
        <fullName evidence="4">Phosphate-binding protein</fullName>
    </recommendedName>
</protein>
<proteinExistence type="inferred from homology"/>
<evidence type="ECO:0000256" key="1">
    <source>
        <dbReference type="ARBA" id="ARBA00008725"/>
    </source>
</evidence>
<dbReference type="PROSITE" id="PS51257">
    <property type="entry name" value="PROKAR_LIPOPROTEIN"/>
    <property type="match status" value="1"/>
</dbReference>
<dbReference type="GO" id="GO:0042301">
    <property type="term" value="F:phosphate ion binding"/>
    <property type="evidence" value="ECO:0007669"/>
    <property type="project" value="UniProtKB-UniRule"/>
</dbReference>
<dbReference type="AlphaFoldDB" id="A0A6J4S2N9"/>
<comment type="function">
    <text evidence="4">Involved in the system for phosphate transport across the cytoplasmic membrane.</text>
</comment>
<feature type="signal peptide" evidence="4">
    <location>
        <begin position="1"/>
        <end position="16"/>
    </location>
</feature>
<keyword evidence="2 4" id="KW-0813">Transport</keyword>
<dbReference type="EMBL" id="CADCVV010000011">
    <property type="protein sequence ID" value="CAA9481413.1"/>
    <property type="molecule type" value="Genomic_DNA"/>
</dbReference>
<gene>
    <name evidence="6" type="ORF">AVDCRST_MAG17-189</name>
</gene>
<dbReference type="NCBIfam" id="TIGR02136">
    <property type="entry name" value="ptsS_2"/>
    <property type="match status" value="1"/>
</dbReference>
<dbReference type="PANTHER" id="PTHR30570:SF1">
    <property type="entry name" value="PHOSPHATE-BINDING PROTEIN PSTS"/>
    <property type="match status" value="1"/>
</dbReference>
<evidence type="ECO:0000256" key="3">
    <source>
        <dbReference type="ARBA" id="ARBA00022729"/>
    </source>
</evidence>
<evidence type="ECO:0000313" key="6">
    <source>
        <dbReference type="EMBL" id="CAA9481413.1"/>
    </source>
</evidence>
<name>A0A6J4S2N9_9ACTN</name>
<sequence>MKSRMWLFIGPVSALALVGAACGGQQGGGGGGGDLSGTIQVDGSSTVQPFAQAAAELFQEENPNVRITVGGAGTGDGFERFCRGETEIADASRAIEAEEQEACEKENIETEQVPVANDGIAVVTNKQLRVPCMTTDELKDLFGPDADAKSYKDVNPRFPATPATLFTPGEESGTFDFFTEEALETDAEQRTEGVQTSADDNQLVTGVSGTPGGIGYFGYSFFEQNRDKLNAVAIDGGDGCVMPSVETIQNGSYKPLGRQIFMYPSRQAMQRPEVAEFMRFTTENAPRIAEAAQIVPLTSEQVSESEKAVQGLSGR</sequence>
<comment type="similarity">
    <text evidence="1 4">Belongs to the PstS family.</text>
</comment>
<evidence type="ECO:0000256" key="4">
    <source>
        <dbReference type="RuleBase" id="RU367119"/>
    </source>
</evidence>
<reference evidence="6" key="1">
    <citation type="submission" date="2020-02" db="EMBL/GenBank/DDBJ databases">
        <authorList>
            <person name="Meier V. D."/>
        </authorList>
    </citation>
    <scope>NUCLEOTIDE SEQUENCE</scope>
    <source>
        <strain evidence="6">AVDCRST_MAG17</strain>
    </source>
</reference>
<dbReference type="PANTHER" id="PTHR30570">
    <property type="entry name" value="PERIPLASMIC PHOSPHATE BINDING COMPONENT OF PHOSPHATE ABC TRANSPORTER"/>
    <property type="match status" value="1"/>
</dbReference>
<dbReference type="CDD" id="cd13654">
    <property type="entry name" value="PBP2_phosphate_like_2"/>
    <property type="match status" value="1"/>
</dbReference>
<dbReference type="Pfam" id="PF12849">
    <property type="entry name" value="PBP_like_2"/>
    <property type="match status" value="1"/>
</dbReference>
<feature type="chain" id="PRO_5039756560" description="Phosphate-binding protein" evidence="4">
    <location>
        <begin position="17"/>
        <end position="315"/>
    </location>
</feature>